<evidence type="ECO:0000259" key="8">
    <source>
        <dbReference type="PROSITE" id="PS50112"/>
    </source>
</evidence>
<dbReference type="CDD" id="cd00130">
    <property type="entry name" value="PAS"/>
    <property type="match status" value="1"/>
</dbReference>
<dbReference type="PROSITE" id="PS50112">
    <property type="entry name" value="PAS"/>
    <property type="match status" value="1"/>
</dbReference>
<dbReference type="Pfam" id="PF07568">
    <property type="entry name" value="HisKA_2"/>
    <property type="match status" value="1"/>
</dbReference>
<dbReference type="Pfam" id="PF02518">
    <property type="entry name" value="HATPase_c"/>
    <property type="match status" value="1"/>
</dbReference>
<dbReference type="InterPro" id="IPR000700">
    <property type="entry name" value="PAS-assoc_C"/>
</dbReference>
<keyword evidence="5" id="KW-0067">ATP-binding</keyword>
<dbReference type="GO" id="GO:0000155">
    <property type="term" value="F:phosphorelay sensor kinase activity"/>
    <property type="evidence" value="ECO:0000318"/>
    <property type="project" value="GO_Central"/>
</dbReference>
<dbReference type="InterPro" id="IPR005467">
    <property type="entry name" value="His_kinase_dom"/>
</dbReference>
<evidence type="ECO:0000259" key="7">
    <source>
        <dbReference type="PROSITE" id="PS50109"/>
    </source>
</evidence>
<keyword evidence="6" id="KW-0902">Two-component regulatory system</keyword>
<dbReference type="AlphaFoldDB" id="Q8TS36"/>
<dbReference type="Gene3D" id="3.30.450.40">
    <property type="match status" value="1"/>
</dbReference>
<dbReference type="InterPro" id="IPR003594">
    <property type="entry name" value="HATPase_dom"/>
</dbReference>
<dbReference type="Pfam" id="PF00989">
    <property type="entry name" value="PAS"/>
    <property type="match status" value="1"/>
</dbReference>
<keyword evidence="2" id="KW-0808">Transferase</keyword>
<dbReference type="SUPFAM" id="SSF55785">
    <property type="entry name" value="PYP-like sensor domain (PAS domain)"/>
    <property type="match status" value="2"/>
</dbReference>
<dbReference type="GO" id="GO:0006355">
    <property type="term" value="P:regulation of DNA-templated transcription"/>
    <property type="evidence" value="ECO:0007669"/>
    <property type="project" value="InterPro"/>
</dbReference>
<reference evidence="10 11" key="1">
    <citation type="journal article" date="2002" name="Genome Res.">
        <title>The genome of Methanosarcina acetivorans reveals extensive metabolic and physiological diversity.</title>
        <authorList>
            <person name="Galagan J.E."/>
            <person name="Nusbaum C."/>
            <person name="Roy A."/>
            <person name="Endrizzi M.G."/>
            <person name="Macdonald P."/>
            <person name="FitzHugh W."/>
            <person name="Calvo S."/>
            <person name="Engels R."/>
            <person name="Smirnov S."/>
            <person name="Atnoor D."/>
            <person name="Brown A."/>
            <person name="Allen N."/>
            <person name="Naylor J."/>
            <person name="Stange-Thomann N."/>
            <person name="DeArellano K."/>
            <person name="Johnson R."/>
            <person name="Linton L."/>
            <person name="McEwan P."/>
            <person name="McKernan K."/>
            <person name="Talamas J."/>
            <person name="Tirrell A."/>
            <person name="Ye W."/>
            <person name="Zimmer A."/>
            <person name="Barber R.D."/>
            <person name="Cann I."/>
            <person name="Graham D.E."/>
            <person name="Grahame D.A."/>
            <person name="Guss A."/>
            <person name="Hedderich R."/>
            <person name="Ingram-Smith C."/>
            <person name="Kuettner C.H."/>
            <person name="Krzycki J.A."/>
            <person name="Leigh J.A."/>
            <person name="Li W."/>
            <person name="Liu J."/>
            <person name="Mukhopadhyay B."/>
            <person name="Reeve J.N."/>
            <person name="Smith K."/>
            <person name="Springer T.A."/>
            <person name="Umayam L.A."/>
            <person name="White O."/>
            <person name="White R.H."/>
            <person name="de Macario E.C."/>
            <person name="Ferry J.G."/>
            <person name="Jarrell K.F."/>
            <person name="Jing H."/>
            <person name="Macario A.J.L."/>
            <person name="Paulsen I."/>
            <person name="Pritchett M."/>
            <person name="Sowers K.R."/>
            <person name="Swanson R.V."/>
            <person name="Zinder S.H."/>
            <person name="Lander E."/>
            <person name="Metcalf W.W."/>
            <person name="Birren B."/>
        </authorList>
    </citation>
    <scope>NUCLEOTIDE SEQUENCE [LARGE SCALE GENOMIC DNA]</scope>
    <source>
        <strain evidence="11">ATCC 35395 / DSM 2834 / JCM 12185 / C2A</strain>
    </source>
</reference>
<evidence type="ECO:0000259" key="9">
    <source>
        <dbReference type="PROSITE" id="PS50113"/>
    </source>
</evidence>
<proteinExistence type="predicted"/>
<dbReference type="STRING" id="188937.MA_0970"/>
<dbReference type="Pfam" id="PF13188">
    <property type="entry name" value="PAS_8"/>
    <property type="match status" value="1"/>
</dbReference>
<dbReference type="InterPro" id="IPR036890">
    <property type="entry name" value="HATPase_C_sf"/>
</dbReference>
<evidence type="ECO:0000256" key="4">
    <source>
        <dbReference type="ARBA" id="ARBA00022777"/>
    </source>
</evidence>
<name>Q8TS36_METAC</name>
<dbReference type="Pfam" id="PF01590">
    <property type="entry name" value="GAF"/>
    <property type="match status" value="1"/>
</dbReference>
<dbReference type="SUPFAM" id="SSF55874">
    <property type="entry name" value="ATPase domain of HSP90 chaperone/DNA topoisomerase II/histidine kinase"/>
    <property type="match status" value="1"/>
</dbReference>
<dbReference type="EnsemblBacteria" id="AAM04402">
    <property type="protein sequence ID" value="AAM04402"/>
    <property type="gene ID" value="MA_0970"/>
</dbReference>
<dbReference type="GO" id="GO:0005524">
    <property type="term" value="F:ATP binding"/>
    <property type="evidence" value="ECO:0007669"/>
    <property type="project" value="UniProtKB-KW"/>
</dbReference>
<dbReference type="PANTHER" id="PTHR43065">
    <property type="entry name" value="SENSOR HISTIDINE KINASE"/>
    <property type="match status" value="1"/>
</dbReference>
<dbReference type="NCBIfam" id="TIGR00229">
    <property type="entry name" value="sensory_box"/>
    <property type="match status" value="1"/>
</dbReference>
<feature type="domain" description="PAS" evidence="8">
    <location>
        <begin position="444"/>
        <end position="501"/>
    </location>
</feature>
<dbReference type="SMART" id="SM00086">
    <property type="entry name" value="PAC"/>
    <property type="match status" value="1"/>
</dbReference>
<dbReference type="InterPro" id="IPR013767">
    <property type="entry name" value="PAS_fold"/>
</dbReference>
<evidence type="ECO:0000256" key="2">
    <source>
        <dbReference type="ARBA" id="ARBA00022679"/>
    </source>
</evidence>
<dbReference type="PROSITE" id="PS50113">
    <property type="entry name" value="PAC"/>
    <property type="match status" value="1"/>
</dbReference>
<dbReference type="PANTHER" id="PTHR43065:SF23">
    <property type="entry name" value="SENSOR HISTIDINE KINASE PDTAS"/>
    <property type="match status" value="1"/>
</dbReference>
<dbReference type="Gene3D" id="3.30.565.10">
    <property type="entry name" value="Histidine kinase-like ATPase, C-terminal domain"/>
    <property type="match status" value="1"/>
</dbReference>
<dbReference type="InterPro" id="IPR003018">
    <property type="entry name" value="GAF"/>
</dbReference>
<keyword evidence="4 10" id="KW-0418">Kinase</keyword>
<protein>
    <submittedName>
        <fullName evidence="10">Sensory transduction histidine kinase</fullName>
    </submittedName>
</protein>
<feature type="domain" description="Histidine kinase" evidence="7">
    <location>
        <begin position="605"/>
        <end position="815"/>
    </location>
</feature>
<evidence type="ECO:0000256" key="6">
    <source>
        <dbReference type="ARBA" id="ARBA00023012"/>
    </source>
</evidence>
<dbReference type="InterPro" id="IPR001610">
    <property type="entry name" value="PAC"/>
</dbReference>
<keyword evidence="3" id="KW-0547">Nucleotide-binding</keyword>
<dbReference type="KEGG" id="mac:MA_0970"/>
<dbReference type="SMART" id="SM00065">
    <property type="entry name" value="GAF"/>
    <property type="match status" value="1"/>
</dbReference>
<sequence>MQEYSKINSWSQKGIQKGNMNAKVEQTPATNQNLVLSVDNNGTIIHSNEASEPILKEWGVSVGEKLPSSIVDLVQRVISRNSPEKTEVKVGNKLYLVVFSPLPEEQRVSISGFDISDQKEFEKGMVSETREKAERDTLVEELRKSEKKYRTLFDTIDEGFCVIEVLFDEADCPIDYRFLEINASFERQTGIKNAVGRRMREIAPEHEEHWFQIYGNVALTGEPVRFENPAIALGHFYDVYAFRTGDPDHRRVGILFNDIAKRKRAEEMLRESAERQAFLLQLSDALRPLFDPIEIQAVATRVLGEHLGIARVAYGEVTDDDTFIVFERNYVAPGVPLVTGRFRMADFGPSLLSALKEGRTIVVPDLASSTELSEAERSGYANLGIASLMGVPLVKGGRFVAELVVHHTAPRQWSPAEVALIEETAERTWAAVERAKAEEALKESEERFRTLSETSPIGVGVSSAESKIIYTNPAYDRILGYNPSELIGRNSTDVYWNPEERKSWCRTLKDKGVVRDFETKFKKKDGTPVWVSINTSPISFGGRKAAMGTIQDISERKQAEEALRESELKFRTLSNTLEEKVKERTVELEKAYKFLQEIDIIRKQEIHHRIKNNLQVISSLLDLQAEKFRGKKNIEDSKILEAFKESQDRVISMALIHEELHKSGEIDTLNFSAYIHELSGNLFLSYRLGNDGISLDMDIEEDIFFDMDTSVPLGMIVNELVSNSLKHAFSDRDKGEIRIKLHRKKNRESDIEDCCIAFILSVSDNGIGIPKDLEIEDIESLGLQLVTTLIDQLDGELELKRDDGTEFIVRFSITERDNQANSPTQQFNEF</sequence>
<dbReference type="InterPro" id="IPR011495">
    <property type="entry name" value="Sig_transdc_His_kin_sub2_dim/P"/>
</dbReference>
<dbReference type="PROSITE" id="PS50109">
    <property type="entry name" value="HIS_KIN"/>
    <property type="match status" value="1"/>
</dbReference>
<evidence type="ECO:0000313" key="10">
    <source>
        <dbReference type="EMBL" id="AAM04402.1"/>
    </source>
</evidence>
<evidence type="ECO:0000256" key="5">
    <source>
        <dbReference type="ARBA" id="ARBA00022840"/>
    </source>
</evidence>
<evidence type="ECO:0000256" key="1">
    <source>
        <dbReference type="ARBA" id="ARBA00022553"/>
    </source>
</evidence>
<dbReference type="SUPFAM" id="SSF55781">
    <property type="entry name" value="GAF domain-like"/>
    <property type="match status" value="1"/>
</dbReference>
<dbReference type="Gene3D" id="3.30.450.20">
    <property type="entry name" value="PAS domain"/>
    <property type="match status" value="2"/>
</dbReference>
<dbReference type="InterPro" id="IPR035965">
    <property type="entry name" value="PAS-like_dom_sf"/>
</dbReference>
<keyword evidence="11" id="KW-1185">Reference proteome</keyword>
<gene>
    <name evidence="10" type="ordered locus">MA_0970</name>
</gene>
<keyword evidence="1" id="KW-0597">Phosphoprotein</keyword>
<organism evidence="10 11">
    <name type="scientific">Methanosarcina acetivorans (strain ATCC 35395 / DSM 2834 / JCM 12185 / C2A)</name>
    <dbReference type="NCBI Taxonomy" id="188937"/>
    <lineage>
        <taxon>Archaea</taxon>
        <taxon>Methanobacteriati</taxon>
        <taxon>Methanobacteriota</taxon>
        <taxon>Stenosarchaea group</taxon>
        <taxon>Methanomicrobia</taxon>
        <taxon>Methanosarcinales</taxon>
        <taxon>Methanosarcinaceae</taxon>
        <taxon>Methanosarcina</taxon>
    </lineage>
</organism>
<dbReference type="PhylomeDB" id="Q8TS36"/>
<feature type="domain" description="PAC" evidence="9">
    <location>
        <begin position="515"/>
        <end position="565"/>
    </location>
</feature>
<accession>Q8TS36</accession>
<dbReference type="SMART" id="SM00387">
    <property type="entry name" value="HATPase_c"/>
    <property type="match status" value="1"/>
</dbReference>
<dbReference type="HOGENOM" id="CLU_000445_114_57_2"/>
<dbReference type="InterPro" id="IPR000014">
    <property type="entry name" value="PAS"/>
</dbReference>
<dbReference type="EMBL" id="AE010299">
    <property type="protein sequence ID" value="AAM04402.1"/>
    <property type="molecule type" value="Genomic_DNA"/>
</dbReference>
<evidence type="ECO:0000313" key="11">
    <source>
        <dbReference type="Proteomes" id="UP000002487"/>
    </source>
</evidence>
<dbReference type="InParanoid" id="Q8TS36"/>
<dbReference type="InterPro" id="IPR029016">
    <property type="entry name" value="GAF-like_dom_sf"/>
</dbReference>
<dbReference type="GO" id="GO:0007165">
    <property type="term" value="P:signal transduction"/>
    <property type="evidence" value="ECO:0000318"/>
    <property type="project" value="GO_Central"/>
</dbReference>
<evidence type="ECO:0000256" key="3">
    <source>
        <dbReference type="ARBA" id="ARBA00022741"/>
    </source>
</evidence>
<dbReference type="Proteomes" id="UP000002487">
    <property type="component" value="Chromosome"/>
</dbReference>
<dbReference type="SMART" id="SM00091">
    <property type="entry name" value="PAS"/>
    <property type="match status" value="2"/>
</dbReference>